<dbReference type="InterPro" id="IPR027450">
    <property type="entry name" value="AlkB-like"/>
</dbReference>
<feature type="domain" description="Alpha-ketoglutarate-dependent dioxygenase AlkB-like" evidence="1">
    <location>
        <begin position="175"/>
        <end position="261"/>
    </location>
</feature>
<dbReference type="AlphaFoldDB" id="A0A0D2X0U0"/>
<dbReference type="GO" id="GO:0005759">
    <property type="term" value="C:mitochondrial matrix"/>
    <property type="evidence" value="ECO:0007669"/>
    <property type="project" value="TreeGrafter"/>
</dbReference>
<gene>
    <name evidence="2" type="ORF">CAOG_001081</name>
</gene>
<dbReference type="RefSeq" id="XP_004365952.1">
    <property type="nucleotide sequence ID" value="XM_004365895.2"/>
</dbReference>
<protein>
    <recommendedName>
        <fullName evidence="1">Alpha-ketoglutarate-dependent dioxygenase AlkB-like domain-containing protein</fullName>
    </recommendedName>
</protein>
<dbReference type="OMA" id="VEPHMKR"/>
<dbReference type="PANTHER" id="PTHR21052:SF0">
    <property type="entry name" value="ALPHA-KETOGLUTARATE-DEPENDENT DIOXYGENASE ALKB HOMOLOG 7, MITOCHONDRIAL"/>
    <property type="match status" value="1"/>
</dbReference>
<dbReference type="SUPFAM" id="SSF51197">
    <property type="entry name" value="Clavaminate synthase-like"/>
    <property type="match status" value="1"/>
</dbReference>
<organism evidence="2 3">
    <name type="scientific">Capsaspora owczarzaki (strain ATCC 30864)</name>
    <dbReference type="NCBI Taxonomy" id="595528"/>
    <lineage>
        <taxon>Eukaryota</taxon>
        <taxon>Filasterea</taxon>
        <taxon>Capsaspora</taxon>
    </lineage>
</organism>
<dbReference type="PhylomeDB" id="A0A0D2X0U0"/>
<dbReference type="GO" id="GO:0006631">
    <property type="term" value="P:fatty acid metabolic process"/>
    <property type="evidence" value="ECO:0007669"/>
    <property type="project" value="TreeGrafter"/>
</dbReference>
<evidence type="ECO:0000313" key="3">
    <source>
        <dbReference type="Proteomes" id="UP000008743"/>
    </source>
</evidence>
<dbReference type="OrthoDB" id="28127at2759"/>
<dbReference type="InParanoid" id="A0A0D2X0U0"/>
<dbReference type="GO" id="GO:0006974">
    <property type="term" value="P:DNA damage response"/>
    <property type="evidence" value="ECO:0007669"/>
    <property type="project" value="InterPro"/>
</dbReference>
<accession>A0A0D2X0U0</accession>
<name>A0A0D2X0U0_CAPO3</name>
<dbReference type="Gene3D" id="2.60.120.590">
    <property type="entry name" value="Alpha-ketoglutarate-dependent dioxygenase AlkB-like"/>
    <property type="match status" value="1"/>
</dbReference>
<dbReference type="STRING" id="595528.A0A0D2X0U0"/>
<dbReference type="eggNOG" id="KOG4176">
    <property type="taxonomic scope" value="Eukaryota"/>
</dbReference>
<reference evidence="3" key="1">
    <citation type="submission" date="2011-02" db="EMBL/GenBank/DDBJ databases">
        <title>The Genome Sequence of Capsaspora owczarzaki ATCC 30864.</title>
        <authorList>
            <person name="Russ C."/>
            <person name="Cuomo C."/>
            <person name="Burger G."/>
            <person name="Gray M.W."/>
            <person name="Holland P.W.H."/>
            <person name="King N."/>
            <person name="Lang F.B.F."/>
            <person name="Roger A.J."/>
            <person name="Ruiz-Trillo I."/>
            <person name="Young S.K."/>
            <person name="Zeng Q."/>
            <person name="Gargeya S."/>
            <person name="Alvarado L."/>
            <person name="Berlin A."/>
            <person name="Chapman S.B."/>
            <person name="Chen Z."/>
            <person name="Freedman E."/>
            <person name="Gellesch M."/>
            <person name="Goldberg J."/>
            <person name="Griggs A."/>
            <person name="Gujja S."/>
            <person name="Heilman E."/>
            <person name="Heiman D."/>
            <person name="Howarth C."/>
            <person name="Mehta T."/>
            <person name="Neiman D."/>
            <person name="Pearson M."/>
            <person name="Roberts A."/>
            <person name="Saif S."/>
            <person name="Shea T."/>
            <person name="Shenoy N."/>
            <person name="Sisk P."/>
            <person name="Stolte C."/>
            <person name="Sykes S."/>
            <person name="White J."/>
            <person name="Yandava C."/>
            <person name="Haas B."/>
            <person name="Nusbaum C."/>
            <person name="Birren B."/>
        </authorList>
    </citation>
    <scope>NUCLEOTIDE SEQUENCE</scope>
    <source>
        <strain evidence="3">ATCC 30864</strain>
    </source>
</reference>
<dbReference type="EMBL" id="KE346360">
    <property type="protein sequence ID" value="KJE89644.1"/>
    <property type="molecule type" value="Genomic_DNA"/>
</dbReference>
<keyword evidence="3" id="KW-1185">Reference proteome</keyword>
<dbReference type="InterPro" id="IPR032870">
    <property type="entry name" value="ALKBH7-like"/>
</dbReference>
<dbReference type="Pfam" id="PF13532">
    <property type="entry name" value="2OG-FeII_Oxy_2"/>
    <property type="match status" value="1"/>
</dbReference>
<dbReference type="InterPro" id="IPR037151">
    <property type="entry name" value="AlkB-like_sf"/>
</dbReference>
<sequence length="278" mass="31055">MTGRAQSQLLHASVVAMLTISRRVVGRTLSRCWAPLPTATRDAKSHGTRLCIIDSRCVSTLSGPVIRRSQHNPQLVDLTRAGPTFHPEGLVVIPDAISQEEHDALVEDVRGPLRRMRLELNHFDSVIRGYKEITFSKWALPGSQTVIARVLASDLFAPGTQLHPNQHVLELAPSGYIAPHIDNVEACGEYVAGISLLSASVMRFTYKDEEVRILLEPRSIYCMSHAMRYKFKHSIVCNSSPPEIFGSRSIVRDRRISVLFRDQPKPVPPEMMSDETDP</sequence>
<dbReference type="Proteomes" id="UP000008743">
    <property type="component" value="Unassembled WGS sequence"/>
</dbReference>
<evidence type="ECO:0000259" key="1">
    <source>
        <dbReference type="Pfam" id="PF13532"/>
    </source>
</evidence>
<evidence type="ECO:0000313" key="2">
    <source>
        <dbReference type="EMBL" id="KJE89644.1"/>
    </source>
</evidence>
<dbReference type="PANTHER" id="PTHR21052">
    <property type="entry name" value="SPERMATOGENESIS ASSOCIATED 11-RELATED"/>
    <property type="match status" value="1"/>
</dbReference>
<proteinExistence type="predicted"/>